<gene>
    <name evidence="1" type="ORF">TREES_T100001692</name>
</gene>
<organism evidence="1 2">
    <name type="scientific">Tupaia chinensis</name>
    <name type="common">Chinese tree shrew</name>
    <name type="synonym">Tupaia belangeri chinensis</name>
    <dbReference type="NCBI Taxonomy" id="246437"/>
    <lineage>
        <taxon>Eukaryota</taxon>
        <taxon>Metazoa</taxon>
        <taxon>Chordata</taxon>
        <taxon>Craniata</taxon>
        <taxon>Vertebrata</taxon>
        <taxon>Euteleostomi</taxon>
        <taxon>Mammalia</taxon>
        <taxon>Eutheria</taxon>
        <taxon>Euarchontoglires</taxon>
        <taxon>Scandentia</taxon>
        <taxon>Tupaiidae</taxon>
        <taxon>Tupaia</taxon>
    </lineage>
</organism>
<protein>
    <submittedName>
        <fullName evidence="1">Uncharacterized protein</fullName>
    </submittedName>
</protein>
<proteinExistence type="predicted"/>
<dbReference type="EMBL" id="KB320797">
    <property type="protein sequence ID" value="ELW62878.1"/>
    <property type="molecule type" value="Genomic_DNA"/>
</dbReference>
<reference evidence="2" key="1">
    <citation type="submission" date="2012-07" db="EMBL/GenBank/DDBJ databases">
        <title>Genome of the Chinese tree shrew, a rising model animal genetically related to primates.</title>
        <authorList>
            <person name="Zhang G."/>
            <person name="Fan Y."/>
            <person name="Yao Y."/>
            <person name="Huang Z."/>
        </authorList>
    </citation>
    <scope>NUCLEOTIDE SEQUENCE [LARGE SCALE GENOMIC DNA]</scope>
</reference>
<dbReference type="AlphaFoldDB" id="L9KJG5"/>
<name>L9KJG5_TUPCH</name>
<evidence type="ECO:0000313" key="2">
    <source>
        <dbReference type="Proteomes" id="UP000011518"/>
    </source>
</evidence>
<reference evidence="2" key="2">
    <citation type="journal article" date="2013" name="Nat. Commun.">
        <title>Genome of the Chinese tree shrew.</title>
        <authorList>
            <person name="Fan Y."/>
            <person name="Huang Z.Y."/>
            <person name="Cao C.C."/>
            <person name="Chen C.S."/>
            <person name="Chen Y.X."/>
            <person name="Fan D.D."/>
            <person name="He J."/>
            <person name="Hou H.L."/>
            <person name="Hu L."/>
            <person name="Hu X.T."/>
            <person name="Jiang X.T."/>
            <person name="Lai R."/>
            <person name="Lang Y.S."/>
            <person name="Liang B."/>
            <person name="Liao S.G."/>
            <person name="Mu D."/>
            <person name="Ma Y.Y."/>
            <person name="Niu Y.Y."/>
            <person name="Sun X.Q."/>
            <person name="Xia J.Q."/>
            <person name="Xiao J."/>
            <person name="Xiong Z.Q."/>
            <person name="Xu L."/>
            <person name="Yang L."/>
            <person name="Zhang Y."/>
            <person name="Zhao W."/>
            <person name="Zhao X.D."/>
            <person name="Zheng Y.T."/>
            <person name="Zhou J.M."/>
            <person name="Zhu Y.B."/>
            <person name="Zhang G.J."/>
            <person name="Wang J."/>
            <person name="Yao Y.G."/>
        </authorList>
    </citation>
    <scope>NUCLEOTIDE SEQUENCE [LARGE SCALE GENOMIC DNA]</scope>
</reference>
<dbReference type="Proteomes" id="UP000011518">
    <property type="component" value="Unassembled WGS sequence"/>
</dbReference>
<accession>L9KJG5</accession>
<evidence type="ECO:0000313" key="1">
    <source>
        <dbReference type="EMBL" id="ELW62878.1"/>
    </source>
</evidence>
<dbReference type="InParanoid" id="L9KJG5"/>
<sequence length="122" mass="13299">MTWPLPWAPRRAVGHTERLLLPCGWLPSDAGLPGPFPMLSSLPDRLSLLLPAIPGLDPVPMVQIHPKPCRLARGHSVDVRAHVGWQLEPSWPVLLARDWSVGVLVAEQCQDLEGDLGVAGEL</sequence>
<keyword evidence="2" id="KW-1185">Reference proteome</keyword>